<dbReference type="NCBIfam" id="TIGR01961">
    <property type="entry name" value="NuoC_fam"/>
    <property type="match status" value="1"/>
</dbReference>
<gene>
    <name evidence="3" type="primary">nuoC</name>
    <name evidence="7" type="ORF">Acaty_c2384</name>
</gene>
<comment type="function">
    <text evidence="3">NDH-1 shuttles electrons from NADH, via FMN and iron-sulfur (Fe-S) centers, to quinones in the respiratory chain. The immediate electron acceptor for the enzyme in this species is believed to be ubiquinone. Couples the redox reaction to proton translocation (for every two electrons transferred, four hydrogen ions are translocated across the cytoplasmic membrane), and thus conserves the redox energy in a proton gradient.</text>
</comment>
<keyword evidence="3" id="KW-1003">Cell membrane</keyword>
<dbReference type="Proteomes" id="UP000005522">
    <property type="component" value="Chromosome"/>
</dbReference>
<dbReference type="InterPro" id="IPR010218">
    <property type="entry name" value="NADH_DH_suC"/>
</dbReference>
<dbReference type="HAMAP" id="MF_01357">
    <property type="entry name" value="NDH1_NuoC"/>
    <property type="match status" value="1"/>
</dbReference>
<keyword evidence="2 3" id="KW-0813">Transport</keyword>
<keyword evidence="3 5" id="KW-0874">Quinone</keyword>
<name>A0A059ZXJ3_ACICK</name>
<dbReference type="RefSeq" id="WP_038472284.1">
    <property type="nucleotide sequence ID" value="NZ_CP005986.1"/>
</dbReference>
<dbReference type="HOGENOM" id="CLU_042628_2_1_6"/>
<evidence type="ECO:0000256" key="4">
    <source>
        <dbReference type="RuleBase" id="RU003456"/>
    </source>
</evidence>
<keyword evidence="7" id="KW-0560">Oxidoreductase</keyword>
<accession>A0A059ZXJ3</accession>
<dbReference type="PROSITE" id="PS00542">
    <property type="entry name" value="COMPLEX1_30K"/>
    <property type="match status" value="1"/>
</dbReference>
<reference evidence="7 8" key="1">
    <citation type="journal article" date="2009" name="J. Bacteriol.">
        <title>Draft genome sequence of the extremely acidophilic bacterium Acidithiobacillus caldus ATCC 51756 reveals metabolic versatility in the genus Acidithiobacillus.</title>
        <authorList>
            <person name="Valdes J."/>
            <person name="Quatrini R."/>
            <person name="Hallberg K."/>
            <person name="Dopson M."/>
            <person name="Valenzuela P.D."/>
            <person name="Holmes D.S."/>
        </authorList>
    </citation>
    <scope>NUCLEOTIDE SEQUENCE [LARGE SCALE GENOMIC DNA]</scope>
    <source>
        <strain evidence="8">ATCC 51756 / DSM 8584 / KU</strain>
    </source>
</reference>
<dbReference type="InterPro" id="IPR001268">
    <property type="entry name" value="NADH_UbQ_OxRdtase_30kDa_su"/>
</dbReference>
<dbReference type="NCBIfam" id="NF004730">
    <property type="entry name" value="PRK06074.1-1"/>
    <property type="match status" value="1"/>
</dbReference>
<evidence type="ECO:0000313" key="7">
    <source>
        <dbReference type="EMBL" id="AIA56230.1"/>
    </source>
</evidence>
<evidence type="ECO:0000256" key="5">
    <source>
        <dbReference type="RuleBase" id="RU003582"/>
    </source>
</evidence>
<feature type="domain" description="NADH:ubiquinone oxidoreductase 30kDa subunit" evidence="6">
    <location>
        <begin position="33"/>
        <end position="160"/>
    </location>
</feature>
<keyword evidence="3 7" id="KW-0830">Ubiquinone</keyword>
<keyword evidence="3" id="KW-0472">Membrane</keyword>
<dbReference type="GO" id="GO:0005886">
    <property type="term" value="C:plasma membrane"/>
    <property type="evidence" value="ECO:0007669"/>
    <property type="project" value="UniProtKB-SubCell"/>
</dbReference>
<protein>
    <recommendedName>
        <fullName evidence="3">NADH-quinone oxidoreductase subunit C</fullName>
        <ecNumber evidence="3">7.1.1.-</ecNumber>
    </recommendedName>
    <alternativeName>
        <fullName evidence="3">NADH dehydrogenase I subunit C</fullName>
    </alternativeName>
    <alternativeName>
        <fullName evidence="3">NDH-1 subunit C</fullName>
    </alternativeName>
</protein>
<dbReference type="AlphaFoldDB" id="A0A059ZXJ3"/>
<comment type="subunit">
    <text evidence="3">NDH-1 is composed of 14 different subunits. Subunits NuoB, C, D, E, F, and G constitute the peripheral sector of the complex.</text>
</comment>
<dbReference type="GO" id="GO:0050136">
    <property type="term" value="F:NADH dehydrogenase (quinone) (non-electrogenic) activity"/>
    <property type="evidence" value="ECO:0007669"/>
    <property type="project" value="UniProtKB-UniRule"/>
</dbReference>
<sequence length="202" mass="23587">MSESMNDTSQILLAELGQLVRHCRVDRAELTLELERDGLLESLRFLRDDPRCDFQQLIDLCGVDYAEYGDGSWSGPRFAVVYHLLSLNHHQRLRVRVYLDEELPIVPSAVEIWPAANWFEREAFDLFGFLFEGHPDLRRILTDYGFVGHPFRKDFPLVGTVEMRYDADQRRVVYEPTRTEERVVVPRIVRIGEEGRYDAGNQ</sequence>
<dbReference type="Gene3D" id="3.30.460.80">
    <property type="entry name" value="NADH:ubiquinone oxidoreductase, 30kDa subunit"/>
    <property type="match status" value="1"/>
</dbReference>
<organism evidence="7 8">
    <name type="scientific">Acidithiobacillus caldus (strain ATCC 51756 / DSM 8584 / KU)</name>
    <dbReference type="NCBI Taxonomy" id="637389"/>
    <lineage>
        <taxon>Bacteria</taxon>
        <taxon>Pseudomonadati</taxon>
        <taxon>Pseudomonadota</taxon>
        <taxon>Acidithiobacillia</taxon>
        <taxon>Acidithiobacillales</taxon>
        <taxon>Acidithiobacillaceae</taxon>
        <taxon>Acidithiobacillus</taxon>
    </lineage>
</organism>
<dbReference type="Pfam" id="PF00329">
    <property type="entry name" value="Complex1_30kDa"/>
    <property type="match status" value="1"/>
</dbReference>
<evidence type="ECO:0000256" key="3">
    <source>
        <dbReference type="HAMAP-Rule" id="MF_01357"/>
    </source>
</evidence>
<evidence type="ECO:0000256" key="2">
    <source>
        <dbReference type="ARBA" id="ARBA00022448"/>
    </source>
</evidence>
<dbReference type="PANTHER" id="PTHR10884:SF14">
    <property type="entry name" value="NADH DEHYDROGENASE [UBIQUINONE] IRON-SULFUR PROTEIN 3, MITOCHONDRIAL"/>
    <property type="match status" value="1"/>
</dbReference>
<dbReference type="PANTHER" id="PTHR10884">
    <property type="entry name" value="NADH DEHYDROGENASE UBIQUINONE IRON-SULFUR PROTEIN 3"/>
    <property type="match status" value="1"/>
</dbReference>
<keyword evidence="3 4" id="KW-1278">Translocase</keyword>
<dbReference type="KEGG" id="acz:Acaty_c2384"/>
<evidence type="ECO:0000313" key="8">
    <source>
        <dbReference type="Proteomes" id="UP000005522"/>
    </source>
</evidence>
<evidence type="ECO:0000256" key="1">
    <source>
        <dbReference type="ARBA" id="ARBA00007569"/>
    </source>
</evidence>
<comment type="similarity">
    <text evidence="1 3 4">Belongs to the complex I 30 kDa subunit family.</text>
</comment>
<dbReference type="InterPro" id="IPR020396">
    <property type="entry name" value="NADH_UbQ_OxRdtase_CS"/>
</dbReference>
<proteinExistence type="inferred from homology"/>
<dbReference type="InterPro" id="IPR037232">
    <property type="entry name" value="NADH_quin_OxRdtase_su_C/D-like"/>
</dbReference>
<evidence type="ECO:0000259" key="6">
    <source>
        <dbReference type="Pfam" id="PF00329"/>
    </source>
</evidence>
<dbReference type="eggNOG" id="COG0852">
    <property type="taxonomic scope" value="Bacteria"/>
</dbReference>
<dbReference type="GO" id="GO:0008137">
    <property type="term" value="F:NADH dehydrogenase (ubiquinone) activity"/>
    <property type="evidence" value="ECO:0007669"/>
    <property type="project" value="InterPro"/>
</dbReference>
<dbReference type="EMBL" id="CP005986">
    <property type="protein sequence ID" value="AIA56230.1"/>
    <property type="molecule type" value="Genomic_DNA"/>
</dbReference>
<comment type="catalytic activity">
    <reaction evidence="3 5">
        <text>a quinone + NADH + 5 H(+)(in) = a quinol + NAD(+) + 4 H(+)(out)</text>
        <dbReference type="Rhea" id="RHEA:57888"/>
        <dbReference type="ChEBI" id="CHEBI:15378"/>
        <dbReference type="ChEBI" id="CHEBI:24646"/>
        <dbReference type="ChEBI" id="CHEBI:57540"/>
        <dbReference type="ChEBI" id="CHEBI:57945"/>
        <dbReference type="ChEBI" id="CHEBI:132124"/>
    </reaction>
</comment>
<keyword evidence="3 4" id="KW-0520">NAD</keyword>
<comment type="subcellular location">
    <subcellularLocation>
        <location evidence="3">Cell membrane</location>
        <topology evidence="3">Peripheral membrane protein</topology>
        <orientation evidence="3">Cytoplasmic side</orientation>
    </subcellularLocation>
</comment>
<dbReference type="GO" id="GO:0048038">
    <property type="term" value="F:quinone binding"/>
    <property type="evidence" value="ECO:0007669"/>
    <property type="project" value="UniProtKB-KW"/>
</dbReference>
<dbReference type="EC" id="7.1.1.-" evidence="3"/>
<dbReference type="SUPFAM" id="SSF143243">
    <property type="entry name" value="Nqo5-like"/>
    <property type="match status" value="1"/>
</dbReference>